<feature type="domain" description="Putative zinc ribbon" evidence="1">
    <location>
        <begin position="7"/>
        <end position="85"/>
    </location>
</feature>
<organism evidence="2 3">
    <name type="scientific">Natronoflexus pectinivorans</name>
    <dbReference type="NCBI Taxonomy" id="682526"/>
    <lineage>
        <taxon>Bacteria</taxon>
        <taxon>Pseudomonadati</taxon>
        <taxon>Bacteroidota</taxon>
        <taxon>Bacteroidia</taxon>
        <taxon>Marinilabiliales</taxon>
        <taxon>Marinilabiliaceae</taxon>
        <taxon>Natronoflexus</taxon>
    </lineage>
</organism>
<evidence type="ECO:0000259" key="1">
    <source>
        <dbReference type="Pfam" id="PF12674"/>
    </source>
</evidence>
<evidence type="ECO:0000313" key="3">
    <source>
        <dbReference type="Proteomes" id="UP000295221"/>
    </source>
</evidence>
<protein>
    <submittedName>
        <fullName evidence="2">Putative zinc ribbon protein</fullName>
    </submittedName>
</protein>
<dbReference type="InterPro" id="IPR025868">
    <property type="entry name" value="Zn_ribbon_dom_put"/>
</dbReference>
<evidence type="ECO:0000313" key="2">
    <source>
        <dbReference type="EMBL" id="TCO06028.1"/>
    </source>
</evidence>
<dbReference type="Proteomes" id="UP000295221">
    <property type="component" value="Unassembled WGS sequence"/>
</dbReference>
<comment type="caution">
    <text evidence="2">The sequence shown here is derived from an EMBL/GenBank/DDBJ whole genome shotgun (WGS) entry which is preliminary data.</text>
</comment>
<keyword evidence="3" id="KW-1185">Reference proteome</keyword>
<proteinExistence type="predicted"/>
<accession>A0A4R2GD63</accession>
<dbReference type="RefSeq" id="WP_132434785.1">
    <property type="nucleotide sequence ID" value="NZ_SLWK01000014.1"/>
</dbReference>
<dbReference type="AlphaFoldDB" id="A0A4R2GD63"/>
<reference evidence="2 3" key="1">
    <citation type="submission" date="2019-03" db="EMBL/GenBank/DDBJ databases">
        <title>Genomic Encyclopedia of Type Strains, Phase IV (KMG-IV): sequencing the most valuable type-strain genomes for metagenomic binning, comparative biology and taxonomic classification.</title>
        <authorList>
            <person name="Goeker M."/>
        </authorList>
    </citation>
    <scope>NUCLEOTIDE SEQUENCE [LARGE SCALE GENOMIC DNA]</scope>
    <source>
        <strain evidence="2 3">DSM 24179</strain>
    </source>
</reference>
<gene>
    <name evidence="2" type="ORF">EV194_1146</name>
</gene>
<name>A0A4R2GD63_9BACT</name>
<sequence length="88" mass="10160">MKKTYKFCQSCGMPMKQDPKGGGVNADGTINHKYCSYCYEDGDYTFNGTAAEMQEFCQNKMREMGMNRFSAWLFTRGIPRLERWNAVS</sequence>
<dbReference type="Pfam" id="PF12674">
    <property type="entry name" value="Zn_ribbon_2"/>
    <property type="match status" value="1"/>
</dbReference>
<dbReference type="OrthoDB" id="9801008at2"/>
<dbReference type="EMBL" id="SLWK01000014">
    <property type="protein sequence ID" value="TCO06028.1"/>
    <property type="molecule type" value="Genomic_DNA"/>
</dbReference>